<feature type="transmembrane region" description="Helical" evidence="9">
    <location>
        <begin position="138"/>
        <end position="158"/>
    </location>
</feature>
<dbReference type="PROSITE" id="PS50928">
    <property type="entry name" value="ABC_TM1"/>
    <property type="match status" value="1"/>
</dbReference>
<evidence type="ECO:0000256" key="8">
    <source>
        <dbReference type="ARBA" id="ARBA00023136"/>
    </source>
</evidence>
<evidence type="ECO:0000256" key="9">
    <source>
        <dbReference type="RuleBase" id="RU363032"/>
    </source>
</evidence>
<proteinExistence type="inferred from homology"/>
<comment type="subcellular location">
    <subcellularLocation>
        <location evidence="1 9">Cell membrane</location>
        <topology evidence="1 9">Multi-pass membrane protein</topology>
    </subcellularLocation>
</comment>
<dbReference type="RefSeq" id="WP_104436019.1">
    <property type="nucleotide sequence ID" value="NZ_PTJA01000003.1"/>
</dbReference>
<evidence type="ECO:0000259" key="10">
    <source>
        <dbReference type="PROSITE" id="PS50928"/>
    </source>
</evidence>
<reference evidence="11 12" key="1">
    <citation type="submission" date="2018-02" db="EMBL/GenBank/DDBJ databases">
        <title>Genomic Encyclopedia of Archaeal and Bacterial Type Strains, Phase II (KMG-II): from individual species to whole genera.</title>
        <authorList>
            <person name="Goeker M."/>
        </authorList>
    </citation>
    <scope>NUCLEOTIDE SEQUENCE [LARGE SCALE GENOMIC DNA]</scope>
    <source>
        <strain evidence="11 12">DSM 3808</strain>
    </source>
</reference>
<evidence type="ECO:0000256" key="2">
    <source>
        <dbReference type="ARBA" id="ARBA00009047"/>
    </source>
</evidence>
<feature type="transmembrane region" description="Helical" evidence="9">
    <location>
        <begin position="110"/>
        <end position="132"/>
    </location>
</feature>
<dbReference type="OrthoDB" id="9782004at2"/>
<keyword evidence="5" id="KW-0762">Sugar transport</keyword>
<dbReference type="EMBL" id="PTJA01000003">
    <property type="protein sequence ID" value="PPK81956.1"/>
    <property type="molecule type" value="Genomic_DNA"/>
</dbReference>
<evidence type="ECO:0000256" key="3">
    <source>
        <dbReference type="ARBA" id="ARBA00022448"/>
    </source>
</evidence>
<dbReference type="GO" id="GO:0005886">
    <property type="term" value="C:plasma membrane"/>
    <property type="evidence" value="ECO:0007669"/>
    <property type="project" value="UniProtKB-SubCell"/>
</dbReference>
<evidence type="ECO:0000256" key="7">
    <source>
        <dbReference type="ARBA" id="ARBA00022989"/>
    </source>
</evidence>
<evidence type="ECO:0000256" key="6">
    <source>
        <dbReference type="ARBA" id="ARBA00022692"/>
    </source>
</evidence>
<evidence type="ECO:0000256" key="1">
    <source>
        <dbReference type="ARBA" id="ARBA00004651"/>
    </source>
</evidence>
<comment type="caution">
    <text evidence="11">The sequence shown here is derived from an EMBL/GenBank/DDBJ whole genome shotgun (WGS) entry which is preliminary data.</text>
</comment>
<feature type="transmembrane region" description="Helical" evidence="9">
    <location>
        <begin position="198"/>
        <end position="221"/>
    </location>
</feature>
<keyword evidence="6 9" id="KW-0812">Transmembrane</keyword>
<dbReference type="Gene3D" id="1.10.3720.10">
    <property type="entry name" value="MetI-like"/>
    <property type="match status" value="1"/>
</dbReference>
<protein>
    <submittedName>
        <fullName evidence="11">Carbohydrate ABC transporter membrane protein 2 (CUT1 family)</fullName>
    </submittedName>
</protein>
<evidence type="ECO:0000256" key="4">
    <source>
        <dbReference type="ARBA" id="ARBA00022475"/>
    </source>
</evidence>
<evidence type="ECO:0000256" key="5">
    <source>
        <dbReference type="ARBA" id="ARBA00022597"/>
    </source>
</evidence>
<feature type="domain" description="ABC transmembrane type-1" evidence="10">
    <location>
        <begin position="73"/>
        <end position="265"/>
    </location>
</feature>
<dbReference type="GO" id="GO:0015423">
    <property type="term" value="F:ABC-type maltose transporter activity"/>
    <property type="evidence" value="ECO:0007669"/>
    <property type="project" value="TreeGrafter"/>
</dbReference>
<dbReference type="AlphaFoldDB" id="A0A2S6HVH7"/>
<sequence>MRIKTARRIARLSILNVFFVLLCFITLIPILYAFLLSVSSDSSAFGNGFLLPQSPTLKNYKAILVEEPFLIWLKNSVVLSLGTMILAMGTSVTASYAFSRFRFRGRNEMLKLLLILNAFPQILSMFAIFRLFKNMNLLNNYIGLILIYAGSMCIFSIWNMKGYFDTIPIEIEESARIDGGSSGQIIWKIILPLARPSIIVTAVMVLIFVWNEYLFATTFIMKEENYNLAGGLYQLQANDYSRSWSLFSAAAILVSVPILILFFSIQKYMVSGLTTGGVKG</sequence>
<dbReference type="PANTHER" id="PTHR32243">
    <property type="entry name" value="MALTOSE TRANSPORT SYSTEM PERMEASE-RELATED"/>
    <property type="match status" value="1"/>
</dbReference>
<dbReference type="CDD" id="cd06261">
    <property type="entry name" value="TM_PBP2"/>
    <property type="match status" value="1"/>
</dbReference>
<organism evidence="11 12">
    <name type="scientific">Lacrimispora xylanisolvens</name>
    <dbReference type="NCBI Taxonomy" id="384636"/>
    <lineage>
        <taxon>Bacteria</taxon>
        <taxon>Bacillati</taxon>
        <taxon>Bacillota</taxon>
        <taxon>Clostridia</taxon>
        <taxon>Lachnospirales</taxon>
        <taxon>Lachnospiraceae</taxon>
        <taxon>Lacrimispora</taxon>
    </lineage>
</organism>
<evidence type="ECO:0000313" key="12">
    <source>
        <dbReference type="Proteomes" id="UP000237749"/>
    </source>
</evidence>
<keyword evidence="7 9" id="KW-1133">Transmembrane helix</keyword>
<feature type="transmembrane region" description="Helical" evidence="9">
    <location>
        <begin position="12"/>
        <end position="35"/>
    </location>
</feature>
<keyword evidence="4" id="KW-1003">Cell membrane</keyword>
<feature type="transmembrane region" description="Helical" evidence="9">
    <location>
        <begin position="241"/>
        <end position="263"/>
    </location>
</feature>
<comment type="similarity">
    <text evidence="2">Belongs to the binding-protein-dependent transport system permease family. MalFG subfamily.</text>
</comment>
<dbReference type="SUPFAM" id="SSF161098">
    <property type="entry name" value="MetI-like"/>
    <property type="match status" value="1"/>
</dbReference>
<dbReference type="Pfam" id="PF00528">
    <property type="entry name" value="BPD_transp_1"/>
    <property type="match status" value="1"/>
</dbReference>
<gene>
    <name evidence="11" type="ORF">BXY41_103166</name>
</gene>
<name>A0A2S6HVH7_9FIRM</name>
<accession>A0A2S6HVH7</accession>
<evidence type="ECO:0000313" key="11">
    <source>
        <dbReference type="EMBL" id="PPK81956.1"/>
    </source>
</evidence>
<dbReference type="PANTHER" id="PTHR32243:SF50">
    <property type="entry name" value="MALTOSE_MALTODEXTRIN TRANSPORT SYSTEM PERMEASE PROTEIN MALG"/>
    <property type="match status" value="1"/>
</dbReference>
<dbReference type="Proteomes" id="UP000237749">
    <property type="component" value="Unassembled WGS sequence"/>
</dbReference>
<keyword evidence="3 9" id="KW-0813">Transport</keyword>
<dbReference type="InterPro" id="IPR050901">
    <property type="entry name" value="BP-dep_ABC_trans_perm"/>
</dbReference>
<dbReference type="InterPro" id="IPR000515">
    <property type="entry name" value="MetI-like"/>
</dbReference>
<keyword evidence="8 9" id="KW-0472">Membrane</keyword>
<dbReference type="InterPro" id="IPR035906">
    <property type="entry name" value="MetI-like_sf"/>
</dbReference>
<keyword evidence="12" id="KW-1185">Reference proteome</keyword>
<dbReference type="GO" id="GO:0042956">
    <property type="term" value="P:maltodextrin transmembrane transport"/>
    <property type="evidence" value="ECO:0007669"/>
    <property type="project" value="TreeGrafter"/>
</dbReference>
<feature type="transmembrane region" description="Helical" evidence="9">
    <location>
        <begin position="77"/>
        <end position="98"/>
    </location>
</feature>